<comment type="caution">
    <text evidence="1">The sequence shown here is derived from an EMBL/GenBank/DDBJ whole genome shotgun (WGS) entry which is preliminary data.</text>
</comment>
<protein>
    <submittedName>
        <fullName evidence="1">Uncharacterized protein</fullName>
    </submittedName>
</protein>
<proteinExistence type="predicted"/>
<accession>A0ABX9XDR4</accession>
<dbReference type="RefSeq" id="WP_123277744.1">
    <property type="nucleotide sequence ID" value="NZ_JALRGU010000288.1"/>
</dbReference>
<name>A0ABX9XDR4_9FLAO</name>
<dbReference type="Proteomes" id="UP000281899">
    <property type="component" value="Unassembled WGS sequence"/>
</dbReference>
<gene>
    <name evidence="1" type="ORF">EGI15_01600</name>
</gene>
<keyword evidence="2" id="KW-1185">Reference proteome</keyword>
<evidence type="ECO:0000313" key="1">
    <source>
        <dbReference type="EMBL" id="ROH96516.1"/>
    </source>
</evidence>
<organism evidence="1 2">
    <name type="scientific">Chryseobacterium cucumeris</name>
    <dbReference type="NCBI Taxonomy" id="1813611"/>
    <lineage>
        <taxon>Bacteria</taxon>
        <taxon>Pseudomonadati</taxon>
        <taxon>Bacteroidota</taxon>
        <taxon>Flavobacteriia</taxon>
        <taxon>Flavobacteriales</taxon>
        <taxon>Weeksellaceae</taxon>
        <taxon>Chryseobacterium group</taxon>
        <taxon>Chryseobacterium</taxon>
    </lineage>
</organism>
<dbReference type="EMBL" id="RJTW01000002">
    <property type="protein sequence ID" value="ROH96516.1"/>
    <property type="molecule type" value="Genomic_DNA"/>
</dbReference>
<dbReference type="GeneID" id="301711357"/>
<sequence>MDTKIRTLIQMLKDKTANKEAIWSRTSGDNEFKIEINKATITTDFWYHNDVGYYDIIILNENGDTIERVVVNNDNLDENYWILHEFYEIVKNNYLKVDETIDNILIELNTSNKIGGKNK</sequence>
<reference evidence="1 2" key="1">
    <citation type="submission" date="2018-11" db="EMBL/GenBank/DDBJ databases">
        <title>Proposal to divide the Flavobacteriaceae and reorganize its genera based on Amino Acid Identity values calculated from whole genome sequences.</title>
        <authorList>
            <person name="Nicholson A.C."/>
            <person name="Gulvik C.A."/>
            <person name="Whitney A.M."/>
            <person name="Humrighouse B.W."/>
            <person name="Bell M."/>
            <person name="Holmes B."/>
            <person name="Steigerwalt A."/>
            <person name="Villarma A."/>
            <person name="Sheth M."/>
            <person name="Batra D."/>
            <person name="Pryor J."/>
            <person name="Bernardet J.-F."/>
            <person name="Hugo C."/>
            <person name="Kampfer P."/>
            <person name="Newman J."/>
            <person name="Mcquiston J.R."/>
        </authorList>
    </citation>
    <scope>NUCLEOTIDE SEQUENCE [LARGE SCALE GENOMIC DNA]</scope>
    <source>
        <strain evidence="1 2">G0235</strain>
    </source>
</reference>
<evidence type="ECO:0000313" key="2">
    <source>
        <dbReference type="Proteomes" id="UP000281899"/>
    </source>
</evidence>